<dbReference type="Proteomes" id="UP000189761">
    <property type="component" value="Unassembled WGS sequence"/>
</dbReference>
<name>A0A8E2I493_9BACI</name>
<evidence type="ECO:0000313" key="2">
    <source>
        <dbReference type="Proteomes" id="UP000189761"/>
    </source>
</evidence>
<gene>
    <name evidence="1" type="ORF">BWZ43_24380</name>
</gene>
<comment type="caution">
    <text evidence="1">The sequence shown here is derived from an EMBL/GenBank/DDBJ whole genome shotgun (WGS) entry which is preliminary data.</text>
</comment>
<reference evidence="1 2" key="1">
    <citation type="submission" date="2017-01" db="EMBL/GenBank/DDBJ databases">
        <title>Draft genome sequence of Bacillus oleronius.</title>
        <authorList>
            <person name="Allam M."/>
        </authorList>
    </citation>
    <scope>NUCLEOTIDE SEQUENCE [LARGE SCALE GENOMIC DNA]</scope>
    <source>
        <strain evidence="1 2">DSM 9356</strain>
    </source>
</reference>
<evidence type="ECO:0000313" key="1">
    <source>
        <dbReference type="EMBL" id="OOP65790.1"/>
    </source>
</evidence>
<protein>
    <submittedName>
        <fullName evidence="1">Uncharacterized protein</fullName>
    </submittedName>
</protein>
<dbReference type="RefSeq" id="WP_078111430.1">
    <property type="nucleotide sequence ID" value="NZ_CP065424.1"/>
</dbReference>
<keyword evidence="2" id="KW-1185">Reference proteome</keyword>
<dbReference type="AlphaFoldDB" id="A0A8E2I493"/>
<organism evidence="1 2">
    <name type="scientific">Heyndrickxia oleronia</name>
    <dbReference type="NCBI Taxonomy" id="38875"/>
    <lineage>
        <taxon>Bacteria</taxon>
        <taxon>Bacillati</taxon>
        <taxon>Bacillota</taxon>
        <taxon>Bacilli</taxon>
        <taxon>Bacillales</taxon>
        <taxon>Bacillaceae</taxon>
        <taxon>Heyndrickxia</taxon>
    </lineage>
</organism>
<accession>A0A8E2I493</accession>
<dbReference type="EMBL" id="MTLA01000453">
    <property type="protein sequence ID" value="OOP65790.1"/>
    <property type="molecule type" value="Genomic_DNA"/>
</dbReference>
<sequence length="265" mass="30954">MTVFNIYKLNDNDQLDLFFSKHDGSIDLQKVMEKMEEFTSPNENGVINGEGFLKIRMEKILDHSLIESFATGRGSLGYYNQAYFSDSDENVTSQRREYSFFSKARIFLTEDNLLIIFCDDTAEEKIKSNVKNLVESLGFDVSNLRLSDKLMRKVRSKYKWNEVRLEKVDNEKDSTKKVYYEIDTADSDNESLIDQIYKDQGKMVQISFEMPSFEETDGPNLKTVKLYKNDNRIVLNSSEFSGFDNQKNFVIFLSYKLIELENEED</sequence>
<proteinExistence type="predicted"/>